<protein>
    <submittedName>
        <fullName evidence="11">Complement factor H related 1</fullName>
    </submittedName>
</protein>
<dbReference type="CDD" id="cd00033">
    <property type="entry name" value="CCP"/>
    <property type="match status" value="3"/>
</dbReference>
<gene>
    <name evidence="11" type="ORF">mMyoMyo1_002740</name>
</gene>
<dbReference type="EMBL" id="JABWUV010000021">
    <property type="protein sequence ID" value="KAF6279676.1"/>
    <property type="molecule type" value="Genomic_DNA"/>
</dbReference>
<accession>A0A7J7RU27</accession>
<dbReference type="Proteomes" id="UP000527355">
    <property type="component" value="Unassembled WGS sequence"/>
</dbReference>
<comment type="subcellular location">
    <subcellularLocation>
        <location evidence="1">Secreted</location>
    </subcellularLocation>
</comment>
<dbReference type="PANTHER" id="PTHR45785:SF4">
    <property type="entry name" value="COMPLEMENT FACTOR H-RELATED PROTEIN 3-RELATED"/>
    <property type="match status" value="1"/>
</dbReference>
<dbReference type="GO" id="GO:0005615">
    <property type="term" value="C:extracellular space"/>
    <property type="evidence" value="ECO:0007669"/>
    <property type="project" value="TreeGrafter"/>
</dbReference>
<feature type="disulfide bond" evidence="8">
    <location>
        <begin position="206"/>
        <end position="249"/>
    </location>
</feature>
<dbReference type="FunFam" id="2.10.70.10:FF:000054">
    <property type="entry name" value="Complement inhibitory factor H"/>
    <property type="match status" value="1"/>
</dbReference>
<evidence type="ECO:0000313" key="11">
    <source>
        <dbReference type="EMBL" id="KAF6279676.1"/>
    </source>
</evidence>
<comment type="caution">
    <text evidence="8">Lacks conserved residue(s) required for the propagation of feature annotation.</text>
</comment>
<evidence type="ECO:0000256" key="5">
    <source>
        <dbReference type="ARBA" id="ARBA00022737"/>
    </source>
</evidence>
<keyword evidence="2" id="KW-0964">Secreted</keyword>
<keyword evidence="6 8" id="KW-1015">Disulfide bond</keyword>
<evidence type="ECO:0000256" key="9">
    <source>
        <dbReference type="SAM" id="SignalP"/>
    </source>
</evidence>
<comment type="caution">
    <text evidence="11">The sequence shown here is derived from an EMBL/GenBank/DDBJ whole genome shotgun (WGS) entry which is preliminary data.</text>
</comment>
<evidence type="ECO:0000256" key="4">
    <source>
        <dbReference type="ARBA" id="ARBA00022729"/>
    </source>
</evidence>
<evidence type="ECO:0000256" key="8">
    <source>
        <dbReference type="PROSITE-ProRule" id="PRU00302"/>
    </source>
</evidence>
<dbReference type="InterPro" id="IPR000436">
    <property type="entry name" value="Sushi_SCR_CCP_dom"/>
</dbReference>
<proteinExistence type="predicted"/>
<evidence type="ECO:0000256" key="1">
    <source>
        <dbReference type="ARBA" id="ARBA00004613"/>
    </source>
</evidence>
<feature type="domain" description="Sushi" evidence="10">
    <location>
        <begin position="142"/>
        <end position="201"/>
    </location>
</feature>
<feature type="chain" id="PRO_5029731783" evidence="9">
    <location>
        <begin position="19"/>
        <end position="326"/>
    </location>
</feature>
<name>A0A7J7RU27_MYOMY</name>
<dbReference type="FunFam" id="2.10.70.10:FF:000060">
    <property type="entry name" value="Complement inhibitory factor H"/>
    <property type="match status" value="1"/>
</dbReference>
<dbReference type="InterPro" id="IPR035976">
    <property type="entry name" value="Sushi/SCR/CCP_sf"/>
</dbReference>
<evidence type="ECO:0000313" key="12">
    <source>
        <dbReference type="Proteomes" id="UP000527355"/>
    </source>
</evidence>
<organism evidence="11 12">
    <name type="scientific">Myotis myotis</name>
    <name type="common">Greater mouse-eared bat</name>
    <name type="synonym">Vespertilio myotis</name>
    <dbReference type="NCBI Taxonomy" id="51298"/>
    <lineage>
        <taxon>Eukaryota</taxon>
        <taxon>Metazoa</taxon>
        <taxon>Chordata</taxon>
        <taxon>Craniata</taxon>
        <taxon>Vertebrata</taxon>
        <taxon>Euteleostomi</taxon>
        <taxon>Mammalia</taxon>
        <taxon>Eutheria</taxon>
        <taxon>Laurasiatheria</taxon>
        <taxon>Chiroptera</taxon>
        <taxon>Yangochiroptera</taxon>
        <taxon>Vespertilionidae</taxon>
        <taxon>Myotis</taxon>
    </lineage>
</organism>
<evidence type="ECO:0000256" key="6">
    <source>
        <dbReference type="ARBA" id="ARBA00023157"/>
    </source>
</evidence>
<keyword evidence="12" id="KW-1185">Reference proteome</keyword>
<dbReference type="GO" id="GO:0001851">
    <property type="term" value="F:complement component C3b binding"/>
    <property type="evidence" value="ECO:0007669"/>
    <property type="project" value="TreeGrafter"/>
</dbReference>
<dbReference type="PROSITE" id="PS50923">
    <property type="entry name" value="SUSHI"/>
    <property type="match status" value="2"/>
</dbReference>
<keyword evidence="7" id="KW-0325">Glycoprotein</keyword>
<evidence type="ECO:0000256" key="2">
    <source>
        <dbReference type="ARBA" id="ARBA00022525"/>
    </source>
</evidence>
<dbReference type="PANTHER" id="PTHR45785">
    <property type="entry name" value="COMPLEMENT FACTOR H-RELATED"/>
    <property type="match status" value="1"/>
</dbReference>
<dbReference type="Pfam" id="PF00084">
    <property type="entry name" value="Sushi"/>
    <property type="match status" value="4"/>
</dbReference>
<sequence>MLLLVNAILTLWVSWAHGQEITCDPPIIPNGDFAPKMNQYGLDDVITYRCGNGFYPPLIGNKTECTVLGWLPRPRCVLKPCGFPEIKHGRLLHADTSKYFPVYVGRSLLYFCDYGYMPPSQTSLAIMNCTQDGWSPVIPCLKHCDMPIFENARAVITGRPFRLNDTLDYQCLDGYENRDGSTNGSMVCGEDGWSHLPTCFKSEDKCGPPPAISNGDITSFPLEVYPPWSRVEYQCQAYYELRGPTDVICSYGKWSKPPRCIDPCVISEEIMNEKNIQLKRKDNKRYYVKTGDTVEFRCKSGRKAVTSKESFQAMCLEGTVQFPRCE</sequence>
<dbReference type="GO" id="GO:0006956">
    <property type="term" value="P:complement activation"/>
    <property type="evidence" value="ECO:0007669"/>
    <property type="project" value="TreeGrafter"/>
</dbReference>
<keyword evidence="3 8" id="KW-0768">Sushi</keyword>
<feature type="domain" description="Sushi" evidence="10">
    <location>
        <begin position="204"/>
        <end position="262"/>
    </location>
</feature>
<evidence type="ECO:0000256" key="3">
    <source>
        <dbReference type="ARBA" id="ARBA00022659"/>
    </source>
</evidence>
<reference evidence="11 12" key="1">
    <citation type="journal article" date="2020" name="Nature">
        <title>Six reference-quality genomes reveal evolution of bat adaptations.</title>
        <authorList>
            <person name="Jebb D."/>
            <person name="Huang Z."/>
            <person name="Pippel M."/>
            <person name="Hughes G.M."/>
            <person name="Lavrichenko K."/>
            <person name="Devanna P."/>
            <person name="Winkler S."/>
            <person name="Jermiin L.S."/>
            <person name="Skirmuntt E.C."/>
            <person name="Katzourakis A."/>
            <person name="Burkitt-Gray L."/>
            <person name="Ray D.A."/>
            <person name="Sullivan K.A.M."/>
            <person name="Roscito J.G."/>
            <person name="Kirilenko B.M."/>
            <person name="Davalos L.M."/>
            <person name="Corthals A.P."/>
            <person name="Power M.L."/>
            <person name="Jones G."/>
            <person name="Ransome R.D."/>
            <person name="Dechmann D.K.N."/>
            <person name="Locatelli A.G."/>
            <person name="Puechmaille S.J."/>
            <person name="Fedrigo O."/>
            <person name="Jarvis E.D."/>
            <person name="Hiller M."/>
            <person name="Vernes S.C."/>
            <person name="Myers E.W."/>
            <person name="Teeling E.C."/>
        </authorList>
    </citation>
    <scope>NUCLEOTIDE SEQUENCE [LARGE SCALE GENOMIC DNA]</scope>
    <source>
        <strain evidence="11">MMyoMyo1</strain>
        <tissue evidence="11">Flight muscle</tissue>
    </source>
</reference>
<dbReference type="AlphaFoldDB" id="A0A7J7RU27"/>
<keyword evidence="5" id="KW-0677">Repeat</keyword>
<dbReference type="FunFam" id="2.10.70.10:FF:000026">
    <property type="entry name" value="Complement inhibitory factor H"/>
    <property type="match status" value="1"/>
</dbReference>
<evidence type="ECO:0000259" key="10">
    <source>
        <dbReference type="PROSITE" id="PS50923"/>
    </source>
</evidence>
<evidence type="ECO:0000256" key="7">
    <source>
        <dbReference type="ARBA" id="ARBA00023180"/>
    </source>
</evidence>
<dbReference type="SMART" id="SM00032">
    <property type="entry name" value="CCP"/>
    <property type="match status" value="5"/>
</dbReference>
<dbReference type="SUPFAM" id="SSF57535">
    <property type="entry name" value="Complement control module/SCR domain"/>
    <property type="match status" value="5"/>
</dbReference>
<keyword evidence="4 9" id="KW-0732">Signal</keyword>
<dbReference type="VEuPathDB" id="HostDB:LOC118678735"/>
<dbReference type="Gene3D" id="2.10.70.10">
    <property type="entry name" value="Complement Module, domain 1"/>
    <property type="match status" value="5"/>
</dbReference>
<feature type="signal peptide" evidence="9">
    <location>
        <begin position="1"/>
        <end position="18"/>
    </location>
</feature>
<dbReference type="InterPro" id="IPR051503">
    <property type="entry name" value="ComplSys_Reg/VirEntry_Med"/>
</dbReference>